<keyword evidence="4" id="KW-1185">Reference proteome</keyword>
<dbReference type="Proteomes" id="UP000663870">
    <property type="component" value="Unassembled WGS sequence"/>
</dbReference>
<reference evidence="1" key="1">
    <citation type="submission" date="2021-02" db="EMBL/GenBank/DDBJ databases">
        <authorList>
            <person name="Nowell W R."/>
        </authorList>
    </citation>
    <scope>NUCLEOTIDE SEQUENCE</scope>
</reference>
<evidence type="ECO:0000313" key="3">
    <source>
        <dbReference type="Proteomes" id="UP000663854"/>
    </source>
</evidence>
<dbReference type="EMBL" id="CAJNOH010003428">
    <property type="protein sequence ID" value="CAF1335853.1"/>
    <property type="molecule type" value="Genomic_DNA"/>
</dbReference>
<sequence length="109" mass="13641">MHMYYAKFDEFEIFIRKIYSKLKVLHVNTYFQDITFLNASRWRKLILQPLPQLEEFYLRYYERADPVYKYSIYNDKLNQFVPSFWIERQWIFEAVINNESIIYLVGPYR</sequence>
<evidence type="ECO:0000313" key="1">
    <source>
        <dbReference type="EMBL" id="CAF1335853.1"/>
    </source>
</evidence>
<comment type="caution">
    <text evidence="1">The sequence shown here is derived from an EMBL/GenBank/DDBJ whole genome shotgun (WGS) entry which is preliminary data.</text>
</comment>
<organism evidence="1 3">
    <name type="scientific">Rotaria sordida</name>
    <dbReference type="NCBI Taxonomy" id="392033"/>
    <lineage>
        <taxon>Eukaryota</taxon>
        <taxon>Metazoa</taxon>
        <taxon>Spiralia</taxon>
        <taxon>Gnathifera</taxon>
        <taxon>Rotifera</taxon>
        <taxon>Eurotatoria</taxon>
        <taxon>Bdelloidea</taxon>
        <taxon>Philodinida</taxon>
        <taxon>Philodinidae</taxon>
        <taxon>Rotaria</taxon>
    </lineage>
</organism>
<proteinExistence type="predicted"/>
<evidence type="ECO:0000313" key="2">
    <source>
        <dbReference type="EMBL" id="CAF1594271.1"/>
    </source>
</evidence>
<evidence type="ECO:0000313" key="4">
    <source>
        <dbReference type="Proteomes" id="UP000663870"/>
    </source>
</evidence>
<name>A0A815GA52_9BILA</name>
<dbReference type="Proteomes" id="UP000663854">
    <property type="component" value="Unassembled WGS sequence"/>
</dbReference>
<dbReference type="EMBL" id="CAJNOL010004761">
    <property type="protein sequence ID" value="CAF1594271.1"/>
    <property type="molecule type" value="Genomic_DNA"/>
</dbReference>
<protein>
    <submittedName>
        <fullName evidence="1">Uncharacterized protein</fullName>
    </submittedName>
</protein>
<gene>
    <name evidence="2" type="ORF">JXQ802_LOCUS47554</name>
    <name evidence="1" type="ORF">PYM288_LOCUS31645</name>
</gene>
<accession>A0A815GA52</accession>
<dbReference type="AlphaFoldDB" id="A0A815GA52"/>